<feature type="domain" description="HTH cro/C1-type" evidence="2">
    <location>
        <begin position="14"/>
        <end position="69"/>
    </location>
</feature>
<dbReference type="CDD" id="cd00093">
    <property type="entry name" value="HTH_XRE"/>
    <property type="match status" value="1"/>
</dbReference>
<accession>A0A2U9P6M4</accession>
<dbReference type="RefSeq" id="WP_110629633.1">
    <property type="nucleotide sequence ID" value="NZ_CP029788.1"/>
</dbReference>
<evidence type="ECO:0000313" key="3">
    <source>
        <dbReference type="EMBL" id="AWT44735.1"/>
    </source>
</evidence>
<evidence type="ECO:0000259" key="2">
    <source>
        <dbReference type="SMART" id="SM00530"/>
    </source>
</evidence>
<dbReference type="Proteomes" id="UP000247634">
    <property type="component" value="Chromosome"/>
</dbReference>
<name>A0A2U9P6M4_STRAS</name>
<dbReference type="InterPro" id="IPR001387">
    <property type="entry name" value="Cro/C1-type_HTH"/>
</dbReference>
<dbReference type="KEGG" id="sact:DMT42_22200"/>
<dbReference type="Pfam" id="PF13560">
    <property type="entry name" value="HTH_31"/>
    <property type="match status" value="1"/>
</dbReference>
<keyword evidence="1" id="KW-0812">Transmembrane</keyword>
<evidence type="ECO:0000313" key="4">
    <source>
        <dbReference type="Proteomes" id="UP000247634"/>
    </source>
</evidence>
<sequence length="261" mass="27834">MTAPPPEAARLASALRELRTRTNLSMAALAAKTTYSKSSWERYLNGKSLPPREAVQDLCRLAGEPEGHCLALWEIAESAWSGRAANATVPAPPEPEVPPPGPRDRHPTLIALIVTVCAMTIAGVTAGLLLLPDHPAPHPTATATGPRCQGTTCDGKDPIAMLCAAAPTTLATHHTTSGAWLELRYSRPCGTAWARMWATRTGDRLEVTAAAHTEAARVPNPRAATSYIYTPMTPTHPGTLVRACFHPARGGDKECFDARVR</sequence>
<reference evidence="3 4" key="1">
    <citation type="submission" date="2018-06" db="EMBL/GenBank/DDBJ databases">
        <title>The complete genome sequence of a nosiheptide producer Streptomyces actuosus ATCC 25421: deducing the ability of producing a new class III lantibiotics.</title>
        <authorList>
            <person name="Liu W."/>
            <person name="Sun F."/>
            <person name="Hu Y."/>
        </authorList>
    </citation>
    <scope>NUCLEOTIDE SEQUENCE [LARGE SCALE GENOMIC DNA]</scope>
    <source>
        <strain evidence="3 4">ATCC 25421</strain>
    </source>
</reference>
<dbReference type="SMART" id="SM00530">
    <property type="entry name" value="HTH_XRE"/>
    <property type="match status" value="1"/>
</dbReference>
<dbReference type="InterPro" id="IPR010982">
    <property type="entry name" value="Lambda_DNA-bd_dom_sf"/>
</dbReference>
<dbReference type="Gene3D" id="1.10.260.40">
    <property type="entry name" value="lambda repressor-like DNA-binding domains"/>
    <property type="match status" value="1"/>
</dbReference>
<feature type="transmembrane region" description="Helical" evidence="1">
    <location>
        <begin position="109"/>
        <end position="131"/>
    </location>
</feature>
<keyword evidence="1" id="KW-0472">Membrane</keyword>
<keyword evidence="4" id="KW-1185">Reference proteome</keyword>
<proteinExistence type="predicted"/>
<evidence type="ECO:0000256" key="1">
    <source>
        <dbReference type="SAM" id="Phobius"/>
    </source>
</evidence>
<dbReference type="OrthoDB" id="3386996at2"/>
<protein>
    <submittedName>
        <fullName evidence="3">XRE family transcriptional regulator</fullName>
    </submittedName>
</protein>
<keyword evidence="1" id="KW-1133">Transmembrane helix</keyword>
<dbReference type="GO" id="GO:0003677">
    <property type="term" value="F:DNA binding"/>
    <property type="evidence" value="ECO:0007669"/>
    <property type="project" value="InterPro"/>
</dbReference>
<dbReference type="Pfam" id="PF10901">
    <property type="entry name" value="DUF2690"/>
    <property type="match status" value="1"/>
</dbReference>
<dbReference type="AlphaFoldDB" id="A0A2U9P6M4"/>
<dbReference type="InterPro" id="IPR021224">
    <property type="entry name" value="DUF2690"/>
</dbReference>
<dbReference type="SUPFAM" id="SSF47413">
    <property type="entry name" value="lambda repressor-like DNA-binding domains"/>
    <property type="match status" value="1"/>
</dbReference>
<organism evidence="3 4">
    <name type="scientific">Streptomyces actuosus</name>
    <dbReference type="NCBI Taxonomy" id="1885"/>
    <lineage>
        <taxon>Bacteria</taxon>
        <taxon>Bacillati</taxon>
        <taxon>Actinomycetota</taxon>
        <taxon>Actinomycetes</taxon>
        <taxon>Kitasatosporales</taxon>
        <taxon>Streptomycetaceae</taxon>
        <taxon>Streptomyces</taxon>
    </lineage>
</organism>
<gene>
    <name evidence="3" type="ORF">DMT42_22200</name>
</gene>
<dbReference type="EMBL" id="CP029788">
    <property type="protein sequence ID" value="AWT44735.1"/>
    <property type="molecule type" value="Genomic_DNA"/>
</dbReference>